<sequence>MSGQNTPQLPTGPSQTGLPQDLVAQAIIAMAGAVNQMSTDIRQLSTDIRALVTRPQPAPAPAPVVNAAVNAATREIAFVKKPVPFRGKSAEAAKHFCSTYTLYANGYKDRYGARDAQENFQRDASSNILMDAPKWITGALSFMQDDAAEWAHPYLKATTDNQVIFNGTRVEFWKQCKNQFEPANEKADAMNKLQACTQGDRRFAEFFAEFQALASSFGLSDLNLAARLRTKFNEDYLKRISYIIVPATGKGPETYAEL</sequence>
<name>A0A9P3LDC9_9APHY</name>
<dbReference type="AlphaFoldDB" id="A0A9P3LDC9"/>
<dbReference type="Pfam" id="PF03732">
    <property type="entry name" value="Retrotrans_gag"/>
    <property type="match status" value="1"/>
</dbReference>
<gene>
    <name evidence="2" type="ORF">PsYK624_072690</name>
</gene>
<feature type="domain" description="Retrotransposon gag" evidence="1">
    <location>
        <begin position="141"/>
        <end position="218"/>
    </location>
</feature>
<accession>A0A9P3LDC9</accession>
<organism evidence="2 3">
    <name type="scientific">Phanerochaete sordida</name>
    <dbReference type="NCBI Taxonomy" id="48140"/>
    <lineage>
        <taxon>Eukaryota</taxon>
        <taxon>Fungi</taxon>
        <taxon>Dikarya</taxon>
        <taxon>Basidiomycota</taxon>
        <taxon>Agaricomycotina</taxon>
        <taxon>Agaricomycetes</taxon>
        <taxon>Polyporales</taxon>
        <taxon>Phanerochaetaceae</taxon>
        <taxon>Phanerochaete</taxon>
    </lineage>
</organism>
<proteinExistence type="predicted"/>
<keyword evidence="3" id="KW-1185">Reference proteome</keyword>
<evidence type="ECO:0000259" key="1">
    <source>
        <dbReference type="Pfam" id="PF03732"/>
    </source>
</evidence>
<reference evidence="2 3" key="1">
    <citation type="submission" date="2021-08" db="EMBL/GenBank/DDBJ databases">
        <title>Draft Genome Sequence of Phanerochaete sordida strain YK-624.</title>
        <authorList>
            <person name="Mori T."/>
            <person name="Dohra H."/>
            <person name="Suzuki T."/>
            <person name="Kawagishi H."/>
            <person name="Hirai H."/>
        </authorList>
    </citation>
    <scope>NUCLEOTIDE SEQUENCE [LARGE SCALE GENOMIC DNA]</scope>
    <source>
        <strain evidence="2 3">YK-624</strain>
    </source>
</reference>
<protein>
    <recommendedName>
        <fullName evidence="1">Retrotransposon gag domain-containing protein</fullName>
    </recommendedName>
</protein>
<dbReference type="EMBL" id="BPQB01000020">
    <property type="protein sequence ID" value="GJE91120.1"/>
    <property type="molecule type" value="Genomic_DNA"/>
</dbReference>
<evidence type="ECO:0000313" key="3">
    <source>
        <dbReference type="Proteomes" id="UP000703269"/>
    </source>
</evidence>
<dbReference type="InterPro" id="IPR005162">
    <property type="entry name" value="Retrotrans_gag_dom"/>
</dbReference>
<comment type="caution">
    <text evidence="2">The sequence shown here is derived from an EMBL/GenBank/DDBJ whole genome shotgun (WGS) entry which is preliminary data.</text>
</comment>
<dbReference type="Proteomes" id="UP000703269">
    <property type="component" value="Unassembled WGS sequence"/>
</dbReference>
<evidence type="ECO:0000313" key="2">
    <source>
        <dbReference type="EMBL" id="GJE91120.1"/>
    </source>
</evidence>